<dbReference type="InterPro" id="IPR027443">
    <property type="entry name" value="IPNS-like_sf"/>
</dbReference>
<feature type="domain" description="Fe2OG dioxygenase" evidence="3">
    <location>
        <begin position="155"/>
        <end position="268"/>
    </location>
</feature>
<dbReference type="InterPro" id="IPR050231">
    <property type="entry name" value="Iron_ascorbate_oxido_reductase"/>
</dbReference>
<dbReference type="Pfam" id="PF03171">
    <property type="entry name" value="2OG-FeII_Oxy"/>
    <property type="match status" value="1"/>
</dbReference>
<proteinExistence type="inferred from homology"/>
<evidence type="ECO:0000256" key="1">
    <source>
        <dbReference type="ARBA" id="ARBA00008056"/>
    </source>
</evidence>
<comment type="caution">
    <text evidence="4">The sequence shown here is derived from an EMBL/GenBank/DDBJ whole genome shotgun (WGS) entry which is preliminary data.</text>
</comment>
<gene>
    <name evidence="4" type="ORF">QQS21_007076</name>
</gene>
<dbReference type="EMBL" id="JASWJB010000139">
    <property type="protein sequence ID" value="KAK2595223.1"/>
    <property type="molecule type" value="Genomic_DNA"/>
</dbReference>
<dbReference type="AlphaFoldDB" id="A0AAJ0CLG9"/>
<dbReference type="SUPFAM" id="SSF51197">
    <property type="entry name" value="Clavaminate synthase-like"/>
    <property type="match status" value="1"/>
</dbReference>
<accession>A0AAJ0CLG9</accession>
<keyword evidence="5" id="KW-1185">Reference proteome</keyword>
<dbReference type="PROSITE" id="PS51471">
    <property type="entry name" value="FE2OG_OXY"/>
    <property type="match status" value="1"/>
</dbReference>
<dbReference type="PANTHER" id="PTHR47990">
    <property type="entry name" value="2-OXOGLUTARATE (2OG) AND FE(II)-DEPENDENT OXYGENASE SUPERFAMILY PROTEIN-RELATED"/>
    <property type="match status" value="1"/>
</dbReference>
<evidence type="ECO:0000259" key="3">
    <source>
        <dbReference type="PROSITE" id="PS51471"/>
    </source>
</evidence>
<keyword evidence="2" id="KW-0408">Iron</keyword>
<keyword evidence="2" id="KW-0560">Oxidoreductase</keyword>
<dbReference type="Proteomes" id="UP001251528">
    <property type="component" value="Unassembled WGS sequence"/>
</dbReference>
<comment type="similarity">
    <text evidence="1 2">Belongs to the iron/ascorbate-dependent oxidoreductase family.</text>
</comment>
<dbReference type="InterPro" id="IPR005123">
    <property type="entry name" value="Oxoglu/Fe-dep_dioxygenase_dom"/>
</dbReference>
<evidence type="ECO:0000256" key="2">
    <source>
        <dbReference type="RuleBase" id="RU003682"/>
    </source>
</evidence>
<protein>
    <recommendedName>
        <fullName evidence="3">Fe2OG dioxygenase domain-containing protein</fullName>
    </recommendedName>
</protein>
<dbReference type="GO" id="GO:0046872">
    <property type="term" value="F:metal ion binding"/>
    <property type="evidence" value="ECO:0007669"/>
    <property type="project" value="UniProtKB-KW"/>
</dbReference>
<keyword evidence="2" id="KW-0479">Metal-binding</keyword>
<reference evidence="4" key="1">
    <citation type="submission" date="2023-06" db="EMBL/GenBank/DDBJ databases">
        <title>Conoideocrella luteorostrata (Hypocreales: Clavicipitaceae), a potential biocontrol fungus for elongate hemlock scale in United States Christmas tree production areas.</title>
        <authorList>
            <person name="Barrett H."/>
            <person name="Lovett B."/>
            <person name="Macias A.M."/>
            <person name="Stajich J.E."/>
            <person name="Kasson M.T."/>
        </authorList>
    </citation>
    <scope>NUCLEOTIDE SEQUENCE</scope>
    <source>
        <strain evidence="4">ARSEF 14590</strain>
    </source>
</reference>
<organism evidence="4 5">
    <name type="scientific">Conoideocrella luteorostrata</name>
    <dbReference type="NCBI Taxonomy" id="1105319"/>
    <lineage>
        <taxon>Eukaryota</taxon>
        <taxon>Fungi</taxon>
        <taxon>Dikarya</taxon>
        <taxon>Ascomycota</taxon>
        <taxon>Pezizomycotina</taxon>
        <taxon>Sordariomycetes</taxon>
        <taxon>Hypocreomycetidae</taxon>
        <taxon>Hypocreales</taxon>
        <taxon>Clavicipitaceae</taxon>
        <taxon>Conoideocrella</taxon>
    </lineage>
</organism>
<name>A0AAJ0CLG9_9HYPO</name>
<dbReference type="GO" id="GO:0016491">
    <property type="term" value="F:oxidoreductase activity"/>
    <property type="evidence" value="ECO:0007669"/>
    <property type="project" value="UniProtKB-KW"/>
</dbReference>
<dbReference type="Gene3D" id="2.60.120.330">
    <property type="entry name" value="B-lactam Antibiotic, Isopenicillin N Synthase, Chain"/>
    <property type="match status" value="1"/>
</dbReference>
<dbReference type="InterPro" id="IPR044861">
    <property type="entry name" value="IPNS-like_FE2OG_OXY"/>
</dbReference>
<sequence length="314" mass="34919">MAEKVPTFNLQDLKAGHHHDSFKDCLTKKGIFFLSNTGLTDQDHASARQTCMSFFQTASEASKRAVTLPDRNARRGFSGLGWESTAVVTETGQFSDYSTCYSMGVKNNLFPDEQFERIWQDYFDKMYAASQETARVVLQTVGAGEPVGGLDDFLDCEPLLRLRYFPEVPEERVAEEEPLRMGAHYDLSTITLVHQTACQNGFVSLQCEVDGEFVDLPTKPDTMVVFCGAVGTLASNGQIKAPKHRVKAPGREHRLGSSRTSSVFFLRPKPSFSFNVPQAIKWGFNIRIPTDTATFGDWLGGNYVNMRRDTAAAA</sequence>
<evidence type="ECO:0000313" key="5">
    <source>
        <dbReference type="Proteomes" id="UP001251528"/>
    </source>
</evidence>
<evidence type="ECO:0000313" key="4">
    <source>
        <dbReference type="EMBL" id="KAK2595223.1"/>
    </source>
</evidence>